<dbReference type="OrthoDB" id="9027184at2"/>
<evidence type="ECO:0000313" key="1">
    <source>
        <dbReference type="EMBL" id="RLK61958.1"/>
    </source>
</evidence>
<dbReference type="RefSeq" id="WP_121390517.1">
    <property type="nucleotide sequence ID" value="NZ_RCDD01000001.1"/>
</dbReference>
<accession>A0A421BC87</accession>
<name>A0A421BC87_9PSEU</name>
<comment type="caution">
    <text evidence="1">The sequence shown here is derived from an EMBL/GenBank/DDBJ whole genome shotgun (WGS) entry which is preliminary data.</text>
</comment>
<proteinExistence type="predicted"/>
<organism evidence="1 2">
    <name type="scientific">Actinokineospora cianjurensis</name>
    <dbReference type="NCBI Taxonomy" id="585224"/>
    <lineage>
        <taxon>Bacteria</taxon>
        <taxon>Bacillati</taxon>
        <taxon>Actinomycetota</taxon>
        <taxon>Actinomycetes</taxon>
        <taxon>Pseudonocardiales</taxon>
        <taxon>Pseudonocardiaceae</taxon>
        <taxon>Actinokineospora</taxon>
    </lineage>
</organism>
<dbReference type="EMBL" id="RCDD01000001">
    <property type="protein sequence ID" value="RLK61958.1"/>
    <property type="molecule type" value="Genomic_DNA"/>
</dbReference>
<dbReference type="AlphaFoldDB" id="A0A421BC87"/>
<protein>
    <submittedName>
        <fullName evidence="1">Putative phage baseplate assembly protein</fullName>
    </submittedName>
</protein>
<reference evidence="1 2" key="1">
    <citation type="submission" date="2018-10" db="EMBL/GenBank/DDBJ databases">
        <title>Genomic Encyclopedia of Archaeal and Bacterial Type Strains, Phase II (KMG-II): from individual species to whole genera.</title>
        <authorList>
            <person name="Goeker M."/>
        </authorList>
    </citation>
    <scope>NUCLEOTIDE SEQUENCE [LARGE SCALE GENOMIC DNA]</scope>
    <source>
        <strain evidence="1 2">DSM 45657</strain>
    </source>
</reference>
<keyword evidence="2" id="KW-1185">Reference proteome</keyword>
<sequence>MALPAPDLDDRRFQQLVDEAKRYVRDRCPEWTDHNVSDPGVTLIETFAQMVDQLVYRLNRVPERNYLAFLDLLGVRLFPPTAARARVTFWLSAPQVEVVLLPPGTEVATVRAETTEAVVFATTSPLPIVPCELDALVTRSAAGEHVDRTKDLAAGQDVRCFQATPAVDDSTLFGLSAAAPQCVVVLRLDSRVEGIGVDPRQPPLVWEAWDGRGWTVCETDEDSTGGLNRPGEVVVHLPASHVESVIAGRRAGWVRARVSEPEAGQPFYSESPTIRVAEAFTIGGTVAVEHAEAVPDVPLGLSQGVPGQRFTLPRTPVLTDGDPITVLVSDGDGWQRWTAVEHFGESGPGDRHVVLDATLGEVRFPPAVRTADGDLRYYGAVPPKGSAVLVEQYRTGGGRAGNVARGAISVLRSSVPYISAVENREAARGGVDGETVAEARTRAPQELRVQDRAVTASDYERLAHQAAPSLARVRCLPSADEPGAARVLVVPSATVGHGERLRIEQLVPSDEVLATVAGHLDARRLLGTRAIVSPPRYQGITVVARLVAPDADVDGVRAGAQDALHGYLDPMTGGADGTGWAFGRAVQYGEIFAVLQRVPGVGMVEEILLFPANPLTGARGGRVDRLELTPDALVFSHQHQVTVVGAQ</sequence>
<dbReference type="NCBIfam" id="TIGR02243">
    <property type="entry name" value="putative baseplate assembly protein"/>
    <property type="match status" value="1"/>
</dbReference>
<dbReference type="Proteomes" id="UP000282454">
    <property type="component" value="Unassembled WGS sequence"/>
</dbReference>
<dbReference type="InterPro" id="IPR011749">
    <property type="entry name" value="CHP02243"/>
</dbReference>
<evidence type="ECO:0000313" key="2">
    <source>
        <dbReference type="Proteomes" id="UP000282454"/>
    </source>
</evidence>
<gene>
    <name evidence="1" type="ORF">CLV68_2508</name>
</gene>